<dbReference type="InterPro" id="IPR036673">
    <property type="entry name" value="Cyanovirin-N_sf"/>
</dbReference>
<dbReference type="SMART" id="SM01111">
    <property type="entry name" value="CVNH"/>
    <property type="match status" value="1"/>
</dbReference>
<dbReference type="AlphaFoldDB" id="A0A8H2ZNR6"/>
<organism evidence="3 4">
    <name type="scientific">Sclerotinia trifoliorum</name>
    <dbReference type="NCBI Taxonomy" id="28548"/>
    <lineage>
        <taxon>Eukaryota</taxon>
        <taxon>Fungi</taxon>
        <taxon>Dikarya</taxon>
        <taxon>Ascomycota</taxon>
        <taxon>Pezizomycotina</taxon>
        <taxon>Leotiomycetes</taxon>
        <taxon>Helotiales</taxon>
        <taxon>Sclerotiniaceae</taxon>
        <taxon>Sclerotinia</taxon>
    </lineage>
</organism>
<dbReference type="EMBL" id="CAJHIA010000017">
    <property type="protein sequence ID" value="CAD6445877.1"/>
    <property type="molecule type" value="Genomic_DNA"/>
</dbReference>
<gene>
    <name evidence="3" type="ORF">SCLTRI_LOCUS5598</name>
</gene>
<feature type="signal peptide" evidence="1">
    <location>
        <begin position="1"/>
        <end position="20"/>
    </location>
</feature>
<comment type="caution">
    <text evidence="3">The sequence shown here is derived from an EMBL/GenBank/DDBJ whole genome shotgun (WGS) entry which is preliminary data.</text>
</comment>
<protein>
    <submittedName>
        <fullName evidence="3">C90b1784-6bd9-4ec0-a1dd-495d74364053</fullName>
    </submittedName>
</protein>
<dbReference type="OrthoDB" id="4672515at2759"/>
<evidence type="ECO:0000259" key="2">
    <source>
        <dbReference type="SMART" id="SM01111"/>
    </source>
</evidence>
<evidence type="ECO:0000313" key="4">
    <source>
        <dbReference type="Proteomes" id="UP000624404"/>
    </source>
</evidence>
<feature type="domain" description="Cyanovirin-N" evidence="2">
    <location>
        <begin position="57"/>
        <end position="146"/>
    </location>
</feature>
<reference evidence="3" key="1">
    <citation type="submission" date="2020-10" db="EMBL/GenBank/DDBJ databases">
        <authorList>
            <person name="Kusch S."/>
        </authorList>
    </citation>
    <scope>NUCLEOTIDE SEQUENCE</scope>
    <source>
        <strain evidence="3">SwB9</strain>
    </source>
</reference>
<keyword evidence="1" id="KW-0732">Signal</keyword>
<proteinExistence type="predicted"/>
<accession>A0A8H2ZNR6</accession>
<keyword evidence="4" id="KW-1185">Reference proteome</keyword>
<sequence>MPKFFSSVLLISIVLFVVHAAPASAAAGGFLSQSRCDGSTFQFYDIVELGPAPEYKITVTPNLSGLCPGSSGQMTNSTLNLNKCLANNNAHLLWQKNGMFQSSCGCTLQMPNLCCGCSKSNGETVDSGICVDLNQGVAAAAGKLNCDTLPSNS</sequence>
<dbReference type="Gene3D" id="2.30.60.10">
    <property type="entry name" value="Cyanovirin-N"/>
    <property type="match status" value="1"/>
</dbReference>
<evidence type="ECO:0000256" key="1">
    <source>
        <dbReference type="SAM" id="SignalP"/>
    </source>
</evidence>
<dbReference type="Proteomes" id="UP000624404">
    <property type="component" value="Unassembled WGS sequence"/>
</dbReference>
<dbReference type="SUPFAM" id="SSF51322">
    <property type="entry name" value="Cyanovirin-N"/>
    <property type="match status" value="1"/>
</dbReference>
<evidence type="ECO:0000313" key="3">
    <source>
        <dbReference type="EMBL" id="CAD6445877.1"/>
    </source>
</evidence>
<dbReference type="Pfam" id="PF08881">
    <property type="entry name" value="CVNH"/>
    <property type="match status" value="1"/>
</dbReference>
<name>A0A8H2ZNR6_9HELO</name>
<feature type="chain" id="PRO_5034396302" evidence="1">
    <location>
        <begin position="21"/>
        <end position="153"/>
    </location>
</feature>
<dbReference type="InterPro" id="IPR011058">
    <property type="entry name" value="Cyanovirin-N"/>
</dbReference>